<proteinExistence type="predicted"/>
<evidence type="ECO:0000256" key="1">
    <source>
        <dbReference type="SAM" id="MobiDB-lite"/>
    </source>
</evidence>
<dbReference type="AlphaFoldDB" id="A0A9W8A3V1"/>
<feature type="compositionally biased region" description="Basic and acidic residues" evidence="1">
    <location>
        <begin position="101"/>
        <end position="113"/>
    </location>
</feature>
<accession>A0A9W8A3V1</accession>
<keyword evidence="3" id="KW-1185">Reference proteome</keyword>
<gene>
    <name evidence="2" type="ORF">H4219_003566</name>
</gene>
<dbReference type="EMBL" id="JANBPU010000090">
    <property type="protein sequence ID" value="KAJ1916833.1"/>
    <property type="molecule type" value="Genomic_DNA"/>
</dbReference>
<sequence length="502" mass="56824">MKSFISDVSNKFTLKLPISAAAIATTSSGIDTKPTDTDKNALDFYDDAVKSLEYISLEDSKENKTQNSEPTSIPNTTENGSSKENENIAQNSESTSIASTPKDKPSKEQKAKPTSDASIINYLFGYASTENKDNPFISKKNTFSEEHKAIIKEQVKIKPKTAYNSGLDKNVVNIVISFTGKYGWGQDYIKNRRYFYIHDPKTKDEDYLTETKSAKSYIKSQQLNNYSMKTVYNLIKEMPGWCSKYPSVKEITILEPRIATPDFINCIAKCLEEYESKSEANSKKRRKPALSIETYEYPKAITTKNQQNGYDGVTANTVIKDLIDELPTNSIERLKIHTITCEYFLTVLSKNQQHLKELEIINLDTNIFDWPYASFAELRKLKIVVYNVPLSTDFTGRMSSSALKIYSSKFPKLQELGLGYTIGENLKDSDGSYGFATYPKGMYDNVLASSWNNVKLVELLYIPDLLEDHLNKIFPKVADIRSIHTCIRIDDSELIPAGYYVD</sequence>
<protein>
    <submittedName>
        <fullName evidence="2">Uncharacterized protein</fullName>
    </submittedName>
</protein>
<feature type="compositionally biased region" description="Polar residues" evidence="1">
    <location>
        <begin position="65"/>
        <end position="80"/>
    </location>
</feature>
<evidence type="ECO:0000313" key="3">
    <source>
        <dbReference type="Proteomes" id="UP001150538"/>
    </source>
</evidence>
<evidence type="ECO:0000313" key="2">
    <source>
        <dbReference type="EMBL" id="KAJ1916833.1"/>
    </source>
</evidence>
<dbReference type="Proteomes" id="UP001150538">
    <property type="component" value="Unassembled WGS sequence"/>
</dbReference>
<feature type="region of interest" description="Disordered" evidence="1">
    <location>
        <begin position="57"/>
        <end position="114"/>
    </location>
</feature>
<feature type="compositionally biased region" description="Polar residues" evidence="1">
    <location>
        <begin position="87"/>
        <end position="99"/>
    </location>
</feature>
<reference evidence="2" key="1">
    <citation type="submission" date="2022-07" db="EMBL/GenBank/DDBJ databases">
        <title>Phylogenomic reconstructions and comparative analyses of Kickxellomycotina fungi.</title>
        <authorList>
            <person name="Reynolds N.K."/>
            <person name="Stajich J.E."/>
            <person name="Barry K."/>
            <person name="Grigoriev I.V."/>
            <person name="Crous P."/>
            <person name="Smith M.E."/>
        </authorList>
    </citation>
    <scope>NUCLEOTIDE SEQUENCE</scope>
    <source>
        <strain evidence="2">NBRC 100468</strain>
    </source>
</reference>
<name>A0A9W8A3V1_9FUNG</name>
<organism evidence="2 3">
    <name type="scientific">Mycoemilia scoparia</name>
    <dbReference type="NCBI Taxonomy" id="417184"/>
    <lineage>
        <taxon>Eukaryota</taxon>
        <taxon>Fungi</taxon>
        <taxon>Fungi incertae sedis</taxon>
        <taxon>Zoopagomycota</taxon>
        <taxon>Kickxellomycotina</taxon>
        <taxon>Kickxellomycetes</taxon>
        <taxon>Kickxellales</taxon>
        <taxon>Kickxellaceae</taxon>
        <taxon>Mycoemilia</taxon>
    </lineage>
</organism>
<comment type="caution">
    <text evidence="2">The sequence shown here is derived from an EMBL/GenBank/DDBJ whole genome shotgun (WGS) entry which is preliminary data.</text>
</comment>